<keyword evidence="1" id="KW-0472">Membrane</keyword>
<dbReference type="Proteomes" id="UP000190675">
    <property type="component" value="Chromosome I"/>
</dbReference>
<dbReference type="InterPro" id="IPR010640">
    <property type="entry name" value="Low_temperature_requirement_A"/>
</dbReference>
<feature type="transmembrane region" description="Helical" evidence="1">
    <location>
        <begin position="316"/>
        <end position="334"/>
    </location>
</feature>
<accession>A0A1M5U7M0</accession>
<dbReference type="RefSeq" id="WP_079571551.1">
    <property type="nucleotide sequence ID" value="NZ_LT670818.1"/>
</dbReference>
<feature type="transmembrane region" description="Helical" evidence="1">
    <location>
        <begin position="143"/>
        <end position="163"/>
    </location>
</feature>
<feature type="transmembrane region" description="Helical" evidence="1">
    <location>
        <begin position="278"/>
        <end position="296"/>
    </location>
</feature>
<feature type="transmembrane region" description="Helical" evidence="1">
    <location>
        <begin position="237"/>
        <end position="257"/>
    </location>
</feature>
<feature type="transmembrane region" description="Helical" evidence="1">
    <location>
        <begin position="51"/>
        <end position="74"/>
    </location>
</feature>
<evidence type="ECO:0000256" key="1">
    <source>
        <dbReference type="SAM" id="Phobius"/>
    </source>
</evidence>
<feature type="transmembrane region" description="Helical" evidence="1">
    <location>
        <begin position="27"/>
        <end position="45"/>
    </location>
</feature>
<dbReference type="OrthoDB" id="5520804at2"/>
<feature type="transmembrane region" description="Helical" evidence="1">
    <location>
        <begin position="169"/>
        <end position="189"/>
    </location>
</feature>
<evidence type="ECO:0000313" key="2">
    <source>
        <dbReference type="EMBL" id="SHH59055.1"/>
    </source>
</evidence>
<organism evidence="2 3">
    <name type="scientific">Bradyrhizobium erythrophlei</name>
    <dbReference type="NCBI Taxonomy" id="1437360"/>
    <lineage>
        <taxon>Bacteria</taxon>
        <taxon>Pseudomonadati</taxon>
        <taxon>Pseudomonadota</taxon>
        <taxon>Alphaproteobacteria</taxon>
        <taxon>Hyphomicrobiales</taxon>
        <taxon>Nitrobacteraceae</taxon>
        <taxon>Bradyrhizobium</taxon>
    </lineage>
</organism>
<reference evidence="2 3" key="1">
    <citation type="submission" date="2016-11" db="EMBL/GenBank/DDBJ databases">
        <authorList>
            <person name="Jaros S."/>
            <person name="Januszkiewicz K."/>
            <person name="Wedrychowicz H."/>
        </authorList>
    </citation>
    <scope>NUCLEOTIDE SEQUENCE [LARGE SCALE GENOMIC DNA]</scope>
    <source>
        <strain evidence="2 3">GAS242</strain>
    </source>
</reference>
<dbReference type="PANTHER" id="PTHR36840:SF1">
    <property type="entry name" value="BLL5714 PROTEIN"/>
    <property type="match status" value="1"/>
</dbReference>
<name>A0A1M5U7M0_9BRAD</name>
<feature type="transmembrane region" description="Helical" evidence="1">
    <location>
        <begin position="366"/>
        <end position="385"/>
    </location>
</feature>
<proteinExistence type="predicted"/>
<dbReference type="PANTHER" id="PTHR36840">
    <property type="entry name" value="BLL5714 PROTEIN"/>
    <property type="match status" value="1"/>
</dbReference>
<feature type="transmembrane region" description="Helical" evidence="1">
    <location>
        <begin position="341"/>
        <end position="360"/>
    </location>
</feature>
<dbReference type="EMBL" id="LT670818">
    <property type="protein sequence ID" value="SHH59055.1"/>
    <property type="molecule type" value="Genomic_DNA"/>
</dbReference>
<keyword evidence="1" id="KW-1133">Transmembrane helix</keyword>
<feature type="transmembrane region" description="Helical" evidence="1">
    <location>
        <begin position="210"/>
        <end position="231"/>
    </location>
</feature>
<evidence type="ECO:0000313" key="3">
    <source>
        <dbReference type="Proteomes" id="UP000190675"/>
    </source>
</evidence>
<dbReference type="AlphaFoldDB" id="A0A1M5U7M0"/>
<gene>
    <name evidence="2" type="ORF">SAMN05444169_8228</name>
</gene>
<feature type="transmembrane region" description="Helical" evidence="1">
    <location>
        <begin position="112"/>
        <end position="131"/>
    </location>
</feature>
<protein>
    <submittedName>
        <fullName evidence="2">Low temperature requirement protein LtrA</fullName>
    </submittedName>
</protein>
<dbReference type="Pfam" id="PF06772">
    <property type="entry name" value="LtrA"/>
    <property type="match status" value="1"/>
</dbReference>
<feature type="transmembrane region" description="Helical" evidence="1">
    <location>
        <begin position="86"/>
        <end position="106"/>
    </location>
</feature>
<sequence length="406" mass="44112">MAGDNERGALFRPIVPNQHSRVTYAELFFDLVFVFAVTQISHTLLGRFTPLGALQTTMLFLAVWWVWVYTSWITNWLNPETTPVRILLFLLMLGGLVLSTSIPKAFESRGLWFAIAYAAMQVGKTVFLWLSTPPGRALTRMNAVRITAWLSVSAVFWIAGGFAEGYSRLVFWAVALTIEYISPAVRFWIPKYGASAMADWVVEGGHMAERCAGFIIIALGESIVVTGATFADLRWTLATVSAFASAFIGAIAMWWIYFHKGAEAGSEQISKSSEPGRLARLAYTYLHMPIVAGIILSAVADDLVLTHPAEHSDSRTVLSAVGGPLLFLVGTILFKHTFRGFLQLSHGAGIIALAILAWFAGSLSPLMLSIVTSAIMVVVAVWESVSLRSGAAEPKSEAAQSDATSA</sequence>
<keyword evidence="1" id="KW-0812">Transmembrane</keyword>